<dbReference type="SMART" id="SM00382">
    <property type="entry name" value="AAA"/>
    <property type="match status" value="1"/>
</dbReference>
<keyword evidence="4 6" id="KW-0067">ATP-binding</keyword>
<dbReference type="RefSeq" id="WP_294184373.1">
    <property type="nucleotide sequence ID" value="NZ_JBGFFE010000029.1"/>
</dbReference>
<dbReference type="Pfam" id="PF00005">
    <property type="entry name" value="ABC_tran"/>
    <property type="match status" value="1"/>
</dbReference>
<reference evidence="6 7" key="1">
    <citation type="submission" date="2024-08" db="EMBL/GenBank/DDBJ databases">
        <title>Clostridium lapicellarii sp. nov., and Clostridium renhuaiense sp. nov., two species isolated from the mud in a fermentation cellar used for producing sauce-flavour Chinese liquors.</title>
        <authorList>
            <person name="Yang F."/>
            <person name="Wang H."/>
            <person name="Chen L.Q."/>
            <person name="Zhou N."/>
            <person name="Lu J.J."/>
            <person name="Pu X.X."/>
            <person name="Wan B."/>
            <person name="Wang L."/>
            <person name="Liu S.J."/>
        </authorList>
    </citation>
    <scope>NUCLEOTIDE SEQUENCE [LARGE SCALE GENOMIC DNA]</scope>
    <source>
        <strain evidence="6 7">MT-113</strain>
    </source>
</reference>
<evidence type="ECO:0000256" key="4">
    <source>
        <dbReference type="ARBA" id="ARBA00022840"/>
    </source>
</evidence>
<evidence type="ECO:0000313" key="6">
    <source>
        <dbReference type="EMBL" id="MEY8764785.1"/>
    </source>
</evidence>
<evidence type="ECO:0000256" key="1">
    <source>
        <dbReference type="ARBA" id="ARBA00005417"/>
    </source>
</evidence>
<comment type="caution">
    <text evidence="6">The sequence shown here is derived from an EMBL/GenBank/DDBJ whole genome shotgun (WGS) entry which is preliminary data.</text>
</comment>
<comment type="similarity">
    <text evidence="1">Belongs to the ABC transporter superfamily.</text>
</comment>
<dbReference type="InterPro" id="IPR027417">
    <property type="entry name" value="P-loop_NTPase"/>
</dbReference>
<proteinExistence type="inferred from homology"/>
<dbReference type="PANTHER" id="PTHR42711:SF5">
    <property type="entry name" value="ABC TRANSPORTER ATP-BINDING PROTEIN NATA"/>
    <property type="match status" value="1"/>
</dbReference>
<evidence type="ECO:0000313" key="7">
    <source>
        <dbReference type="Proteomes" id="UP001565220"/>
    </source>
</evidence>
<feature type="domain" description="ABC transporter" evidence="5">
    <location>
        <begin position="4"/>
        <end position="236"/>
    </location>
</feature>
<keyword evidence="2" id="KW-0813">Transport</keyword>
<name>A0ABV4E0V5_9CLOT</name>
<dbReference type="InterPro" id="IPR003439">
    <property type="entry name" value="ABC_transporter-like_ATP-bd"/>
</dbReference>
<dbReference type="SUPFAM" id="SSF52540">
    <property type="entry name" value="P-loop containing nucleoside triphosphate hydrolases"/>
    <property type="match status" value="1"/>
</dbReference>
<dbReference type="CDD" id="cd03230">
    <property type="entry name" value="ABC_DR_subfamily_A"/>
    <property type="match status" value="1"/>
</dbReference>
<evidence type="ECO:0000256" key="2">
    <source>
        <dbReference type="ARBA" id="ARBA00022448"/>
    </source>
</evidence>
<dbReference type="Gene3D" id="3.40.50.300">
    <property type="entry name" value="P-loop containing nucleotide triphosphate hydrolases"/>
    <property type="match status" value="1"/>
</dbReference>
<evidence type="ECO:0000259" key="5">
    <source>
        <dbReference type="PROSITE" id="PS50893"/>
    </source>
</evidence>
<dbReference type="PANTHER" id="PTHR42711">
    <property type="entry name" value="ABC TRANSPORTER ATP-BINDING PROTEIN"/>
    <property type="match status" value="1"/>
</dbReference>
<dbReference type="InterPro" id="IPR050763">
    <property type="entry name" value="ABC_transporter_ATP-binding"/>
</dbReference>
<dbReference type="EMBL" id="JBGFFE010000029">
    <property type="protein sequence ID" value="MEY8764785.1"/>
    <property type="molecule type" value="Genomic_DNA"/>
</dbReference>
<sequence length="297" mass="32934">MNAVNIEDLKKSYDGKVNVLNNVSLSIPKGEIFGFLGPNGSGKTTTVRILNGVLSATSGHAEILGMPVGENNIEIHRLCGVMTESASCYENLTARQNLIFFGKMHEMDEKLLDKRVDFILKRLELSDVGDKKVKSFSTGMRKRVSLAVALVHNPEILFLDEPTSGLDPENALNVTKLIKELAEENKVTIFLCTHQLKYAEDICTLYGFINNGHVLGLGTFEELASRKNAALQLKIRGKNISRKSGFVYEGNGIYIKSISGDEDANTLIKNVLANGGEIYEAIQKKWSLEQLYFKYII</sequence>
<organism evidence="6 7">
    <name type="scientific">Clostridium lapidicellarium</name>
    <dbReference type="NCBI Taxonomy" id="3240931"/>
    <lineage>
        <taxon>Bacteria</taxon>
        <taxon>Bacillati</taxon>
        <taxon>Bacillota</taxon>
        <taxon>Clostridia</taxon>
        <taxon>Eubacteriales</taxon>
        <taxon>Clostridiaceae</taxon>
        <taxon>Clostridium</taxon>
    </lineage>
</organism>
<dbReference type="InterPro" id="IPR003593">
    <property type="entry name" value="AAA+_ATPase"/>
</dbReference>
<protein>
    <submittedName>
        <fullName evidence="6">ABC transporter ATP-binding protein</fullName>
    </submittedName>
</protein>
<gene>
    <name evidence="6" type="ORF">AB8S09_14270</name>
</gene>
<dbReference type="GO" id="GO:0005524">
    <property type="term" value="F:ATP binding"/>
    <property type="evidence" value="ECO:0007669"/>
    <property type="project" value="UniProtKB-KW"/>
</dbReference>
<evidence type="ECO:0000256" key="3">
    <source>
        <dbReference type="ARBA" id="ARBA00022741"/>
    </source>
</evidence>
<dbReference type="Proteomes" id="UP001565220">
    <property type="component" value="Unassembled WGS sequence"/>
</dbReference>
<accession>A0ABV4E0V5</accession>
<keyword evidence="7" id="KW-1185">Reference proteome</keyword>
<dbReference type="PROSITE" id="PS50893">
    <property type="entry name" value="ABC_TRANSPORTER_2"/>
    <property type="match status" value="1"/>
</dbReference>
<keyword evidence="3" id="KW-0547">Nucleotide-binding</keyword>